<dbReference type="EMBL" id="JAHRHY010000003">
    <property type="protein sequence ID" value="KAG9071249.1"/>
    <property type="molecule type" value="Genomic_DNA"/>
</dbReference>
<dbReference type="Proteomes" id="UP000707451">
    <property type="component" value="Unassembled WGS sequence"/>
</dbReference>
<evidence type="ECO:0000313" key="2">
    <source>
        <dbReference type="EMBL" id="KAG9071249.1"/>
    </source>
</evidence>
<protein>
    <submittedName>
        <fullName evidence="2">Uncharacterized protein</fullName>
    </submittedName>
</protein>
<accession>A0A9P7Y4B7</accession>
<feature type="compositionally biased region" description="Acidic residues" evidence="1">
    <location>
        <begin position="9"/>
        <end position="30"/>
    </location>
</feature>
<name>A0A9P7Y4B7_9FUNG</name>
<reference evidence="2" key="1">
    <citation type="submission" date="2021-06" db="EMBL/GenBank/DDBJ databases">
        <title>Genome Sequence of Mortierella hyaline Strain SCG-10, a Cold-Adapted, Nitrate-Reducing Fungus Isolated from Soil in Minnesota, USA.</title>
        <authorList>
            <person name="Aldossari N."/>
        </authorList>
    </citation>
    <scope>NUCLEOTIDE SEQUENCE</scope>
    <source>
        <strain evidence="2">SCG-10</strain>
    </source>
</reference>
<evidence type="ECO:0000313" key="3">
    <source>
        <dbReference type="Proteomes" id="UP000707451"/>
    </source>
</evidence>
<comment type="caution">
    <text evidence="2">The sequence shown here is derived from an EMBL/GenBank/DDBJ whole genome shotgun (WGS) entry which is preliminary data.</text>
</comment>
<feature type="region of interest" description="Disordered" evidence="1">
    <location>
        <begin position="53"/>
        <end position="75"/>
    </location>
</feature>
<dbReference type="AlphaFoldDB" id="A0A9P7Y4B7"/>
<feature type="compositionally biased region" description="Polar residues" evidence="1">
    <location>
        <begin position="59"/>
        <end position="69"/>
    </location>
</feature>
<evidence type="ECO:0000256" key="1">
    <source>
        <dbReference type="SAM" id="MobiDB-lite"/>
    </source>
</evidence>
<gene>
    <name evidence="2" type="ORF">KI688_008795</name>
</gene>
<keyword evidence="3" id="KW-1185">Reference proteome</keyword>
<organism evidence="2 3">
    <name type="scientific">Linnemannia hyalina</name>
    <dbReference type="NCBI Taxonomy" id="64524"/>
    <lineage>
        <taxon>Eukaryota</taxon>
        <taxon>Fungi</taxon>
        <taxon>Fungi incertae sedis</taxon>
        <taxon>Mucoromycota</taxon>
        <taxon>Mortierellomycotina</taxon>
        <taxon>Mortierellomycetes</taxon>
        <taxon>Mortierellales</taxon>
        <taxon>Mortierellaceae</taxon>
        <taxon>Linnemannia</taxon>
    </lineage>
</organism>
<feature type="region of interest" description="Disordered" evidence="1">
    <location>
        <begin position="1"/>
        <end position="36"/>
    </location>
</feature>
<sequence>MFIGHTEEDVVDESESEEDAKVDEDGDSDFELSGYSASDDDATLVLRSGSAYPRDISRLSPSSNPSTADYTDLKNGSLRSLPDQFRQAADYVENGQNSPKLNRLLSILRSS</sequence>
<proteinExistence type="predicted"/>